<comment type="function">
    <text evidence="1">Component of the ESCRT-0 complex which is the sorting receptor for ubiquitinated cargo proteins at the multivesicular body (MVB).</text>
</comment>
<organism evidence="15 16">
    <name type="scientific">Trichoglossum hirsutum</name>
    <dbReference type="NCBI Taxonomy" id="265104"/>
    <lineage>
        <taxon>Eukaryota</taxon>
        <taxon>Fungi</taxon>
        <taxon>Dikarya</taxon>
        <taxon>Ascomycota</taxon>
        <taxon>Pezizomycotina</taxon>
        <taxon>Geoglossomycetes</taxon>
        <taxon>Geoglossales</taxon>
        <taxon>Geoglossaceae</taxon>
        <taxon>Trichoglossum</taxon>
    </lineage>
</organism>
<evidence type="ECO:0000256" key="6">
    <source>
        <dbReference type="ARBA" id="ARBA00018978"/>
    </source>
</evidence>
<feature type="compositionally biased region" description="Pro residues" evidence="13">
    <location>
        <begin position="464"/>
        <end position="477"/>
    </location>
</feature>
<dbReference type="Gene3D" id="2.30.30.40">
    <property type="entry name" value="SH3 Domains"/>
    <property type="match status" value="2"/>
</dbReference>
<dbReference type="InterPro" id="IPR036770">
    <property type="entry name" value="Ankyrin_rpt-contain_sf"/>
</dbReference>
<evidence type="ECO:0000256" key="8">
    <source>
        <dbReference type="ARBA" id="ARBA00022737"/>
    </source>
</evidence>
<dbReference type="PRINTS" id="PR00452">
    <property type="entry name" value="SH3DOMAIN"/>
</dbReference>
<dbReference type="Proteomes" id="UP000750711">
    <property type="component" value="Unassembled WGS sequence"/>
</dbReference>
<evidence type="ECO:0000256" key="12">
    <source>
        <dbReference type="PROSITE-ProRule" id="PRU00192"/>
    </source>
</evidence>
<accession>A0A9P8L959</accession>
<dbReference type="PROSITE" id="PS50088">
    <property type="entry name" value="ANK_REPEAT"/>
    <property type="match status" value="6"/>
</dbReference>
<evidence type="ECO:0000313" key="15">
    <source>
        <dbReference type="EMBL" id="KAH0556623.1"/>
    </source>
</evidence>
<dbReference type="SUPFAM" id="SSF48403">
    <property type="entry name" value="Ankyrin repeat"/>
    <property type="match status" value="1"/>
</dbReference>
<dbReference type="PANTHER" id="PTHR24198">
    <property type="entry name" value="ANKYRIN REPEAT AND PROTEIN KINASE DOMAIN-CONTAINING PROTEIN"/>
    <property type="match status" value="1"/>
</dbReference>
<keyword evidence="8" id="KW-0677">Repeat</keyword>
<dbReference type="Pfam" id="PF07653">
    <property type="entry name" value="SH3_2"/>
    <property type="match status" value="1"/>
</dbReference>
<feature type="repeat" description="ANK" evidence="11">
    <location>
        <begin position="702"/>
        <end position="734"/>
    </location>
</feature>
<evidence type="ECO:0000256" key="11">
    <source>
        <dbReference type="PROSITE-ProRule" id="PRU00023"/>
    </source>
</evidence>
<evidence type="ECO:0000256" key="13">
    <source>
        <dbReference type="SAM" id="MobiDB-lite"/>
    </source>
</evidence>
<feature type="compositionally biased region" description="Low complexity" evidence="13">
    <location>
        <begin position="179"/>
        <end position="189"/>
    </location>
</feature>
<reference evidence="15" key="1">
    <citation type="submission" date="2021-03" db="EMBL/GenBank/DDBJ databases">
        <title>Comparative genomics and phylogenomic investigation of the class Geoglossomycetes provide insights into ecological specialization and systematics.</title>
        <authorList>
            <person name="Melie T."/>
            <person name="Pirro S."/>
            <person name="Miller A.N."/>
            <person name="Quandt A."/>
        </authorList>
    </citation>
    <scope>NUCLEOTIDE SEQUENCE</scope>
    <source>
        <strain evidence="15">CAQ_001_2017</strain>
    </source>
</reference>
<proteinExistence type="inferred from homology"/>
<protein>
    <recommendedName>
        <fullName evidence="5">Class E vacuolar protein-sorting machinery protein HSE1</fullName>
    </recommendedName>
    <alternativeName>
        <fullName evidence="6">Class E vacuolar protein-sorting machinery protein hse1</fullName>
    </alternativeName>
</protein>
<dbReference type="PRINTS" id="PR01415">
    <property type="entry name" value="ANKYRIN"/>
</dbReference>
<dbReference type="InterPro" id="IPR001452">
    <property type="entry name" value="SH3_domain"/>
</dbReference>
<evidence type="ECO:0000256" key="7">
    <source>
        <dbReference type="ARBA" id="ARBA00022443"/>
    </source>
</evidence>
<name>A0A9P8L959_9PEZI</name>
<feature type="repeat" description="ANK" evidence="11">
    <location>
        <begin position="597"/>
        <end position="619"/>
    </location>
</feature>
<feature type="repeat" description="ANK" evidence="11">
    <location>
        <begin position="735"/>
        <end position="767"/>
    </location>
</feature>
<comment type="similarity">
    <text evidence="3">Belongs to the STAM family.</text>
</comment>
<dbReference type="FunFam" id="2.30.30.40:FF:000072">
    <property type="entry name" value="Unconventional Myosin IB"/>
    <property type="match status" value="1"/>
</dbReference>
<keyword evidence="9" id="KW-0967">Endosome</keyword>
<feature type="region of interest" description="Disordered" evidence="13">
    <location>
        <begin position="459"/>
        <end position="485"/>
    </location>
</feature>
<dbReference type="InterPro" id="IPR036028">
    <property type="entry name" value="SH3-like_dom_sf"/>
</dbReference>
<evidence type="ECO:0000256" key="1">
    <source>
        <dbReference type="ARBA" id="ARBA00002654"/>
    </source>
</evidence>
<dbReference type="GO" id="GO:0010008">
    <property type="term" value="C:endosome membrane"/>
    <property type="evidence" value="ECO:0007669"/>
    <property type="project" value="UniProtKB-SubCell"/>
</dbReference>
<dbReference type="CDD" id="cd11805">
    <property type="entry name" value="SH3_GRB2_like_C"/>
    <property type="match status" value="1"/>
</dbReference>
<evidence type="ECO:0000256" key="4">
    <source>
        <dbReference type="ARBA" id="ARBA00011446"/>
    </source>
</evidence>
<feature type="region of interest" description="Disordered" evidence="13">
    <location>
        <begin position="891"/>
        <end position="924"/>
    </location>
</feature>
<evidence type="ECO:0000313" key="16">
    <source>
        <dbReference type="Proteomes" id="UP000750711"/>
    </source>
</evidence>
<feature type="compositionally biased region" description="Gly residues" evidence="13">
    <location>
        <begin position="908"/>
        <end position="920"/>
    </location>
</feature>
<dbReference type="InterPro" id="IPR002110">
    <property type="entry name" value="Ankyrin_rpt"/>
</dbReference>
<evidence type="ECO:0000256" key="5">
    <source>
        <dbReference type="ARBA" id="ARBA00017923"/>
    </source>
</evidence>
<dbReference type="Pfam" id="PF00023">
    <property type="entry name" value="Ank"/>
    <property type="match status" value="1"/>
</dbReference>
<comment type="caution">
    <text evidence="15">The sequence shown here is derived from an EMBL/GenBank/DDBJ whole genome shotgun (WGS) entry which is preliminary data.</text>
</comment>
<dbReference type="SUPFAM" id="SSF50044">
    <property type="entry name" value="SH3-domain"/>
    <property type="match status" value="2"/>
</dbReference>
<keyword evidence="10 11" id="KW-0040">ANK repeat</keyword>
<dbReference type="Pfam" id="PF12796">
    <property type="entry name" value="Ank_2"/>
    <property type="match status" value="3"/>
</dbReference>
<comment type="subunit">
    <text evidence="4">Component of the ESCRT-0 complex composed of HSE1 and VPS27.</text>
</comment>
<dbReference type="SMART" id="SM00326">
    <property type="entry name" value="SH3"/>
    <property type="match status" value="2"/>
</dbReference>
<evidence type="ECO:0000256" key="9">
    <source>
        <dbReference type="ARBA" id="ARBA00022753"/>
    </source>
</evidence>
<feature type="domain" description="SH3" evidence="14">
    <location>
        <begin position="207"/>
        <end position="267"/>
    </location>
</feature>
<keyword evidence="16" id="KW-1185">Reference proteome</keyword>
<dbReference type="PROSITE" id="PS50002">
    <property type="entry name" value="SH3"/>
    <property type="match status" value="2"/>
</dbReference>
<keyword evidence="7 12" id="KW-0728">SH3 domain</keyword>
<gene>
    <name evidence="15" type="ORF">GP486_005543</name>
</gene>
<dbReference type="Gene3D" id="1.25.40.20">
    <property type="entry name" value="Ankyrin repeat-containing domain"/>
    <property type="match status" value="4"/>
</dbReference>
<sequence>MADPISALSIVGAAASLINVSARTVGNLRELQRTYSGATTTLRSIVMECTILEAAVRQIKSWVESMTAAQQAEQGLKNLQKSLEDFVPSMLRLDNEVNRLLGGVGPGEGLGFRARIQYMWNEDVMAEFLNDVRWQASALHFLLTATQLSTQKSMENRVRQFERATTMHYSPQRDDDSLSIHSSSSRRSSALVDPNDVNEPIEQSLDPSEEYVVATRNLLPHNTFRQLSFRRGDIIKVLRKCSDGQWYGENQGRVGYFPIKLCNPKMRGYETPGANTPTTTSSPRSESTSHFQQSGIEMQPAEPPNEDLIDLSPNEDLIGLFWDVSVSTNPFRTMSSPTISQTKDSYSPFPNSGSTNPFFRGPIRSNTSTNIVGSPTAAGGAWPPSDPQMQLPKLANQAVTSSDTTPVTHVRALFDFQSSMPGDLQFRKGDVITVIGKVHKDWWKGSLQGRTGVFPSNYVEKLDNPPPGSSAPSPAVPTRPSQTKPGKFAVELSPSEQEMLSQEEQCALIDISEDRIGIESRVGMYQRTPFLIAARCGSISTINHLCKFFTPNYSARDARRRTALHLAAMSGNAILVQQLLPVEMKAAHAEADAVDVDDVTMLHYAARYGHVAVVSLLLELYGPLAIKKLEATTMSQKYTPFLEAVAGGHLEMIQLLLQYGAKCDVRARDYQTGLHIAVKFGWAKITQYLLGLRLPVNWADVDGCTALHFAAANGSLDSAQYLVNYGAKVGVKNIMGRTPLHEAAEGGSFKVVELLLRKGADKDQAQKNGLKPVELACMKGHIEVLKLLLFPKDSNLALLTACTHNQLQTVEWLANRQDVNVNAPAPKLQKLNSTVLHHVAMTPHVPIAAALIRRGAIVSARDKNLETPLHWAARSGRLEMVRFFLEKGADPQATNKSGQRPGSVEIVGPGGNASGGGGGTADPATKAEIRRLLNSRLKADGLAWA</sequence>
<feature type="domain" description="SH3" evidence="14">
    <location>
        <begin position="405"/>
        <end position="464"/>
    </location>
</feature>
<dbReference type="AlphaFoldDB" id="A0A9P8L959"/>
<dbReference type="Pfam" id="PF00018">
    <property type="entry name" value="SH3_1"/>
    <property type="match status" value="1"/>
</dbReference>
<dbReference type="PANTHER" id="PTHR24198:SF165">
    <property type="entry name" value="ANKYRIN REPEAT-CONTAINING PROTEIN-RELATED"/>
    <property type="match status" value="1"/>
</dbReference>
<evidence type="ECO:0000256" key="10">
    <source>
        <dbReference type="ARBA" id="ARBA00023043"/>
    </source>
</evidence>
<evidence type="ECO:0000256" key="2">
    <source>
        <dbReference type="ARBA" id="ARBA00004125"/>
    </source>
</evidence>
<dbReference type="PROSITE" id="PS50297">
    <property type="entry name" value="ANK_REP_REGION"/>
    <property type="match status" value="5"/>
</dbReference>
<feature type="repeat" description="ANK" evidence="11">
    <location>
        <begin position="831"/>
        <end position="863"/>
    </location>
</feature>
<dbReference type="PRINTS" id="PR00499">
    <property type="entry name" value="P67PHOX"/>
</dbReference>
<comment type="subcellular location">
    <subcellularLocation>
        <location evidence="2">Endosome membrane</location>
        <topology evidence="2">Peripheral membrane protein</topology>
        <orientation evidence="2">Cytoplasmic side</orientation>
    </subcellularLocation>
</comment>
<evidence type="ECO:0000256" key="3">
    <source>
        <dbReference type="ARBA" id="ARBA00009666"/>
    </source>
</evidence>
<evidence type="ECO:0000259" key="14">
    <source>
        <dbReference type="PROSITE" id="PS50002"/>
    </source>
</evidence>
<feature type="repeat" description="ANK" evidence="11">
    <location>
        <begin position="636"/>
        <end position="668"/>
    </location>
</feature>
<feature type="repeat" description="ANK" evidence="11">
    <location>
        <begin position="864"/>
        <end position="896"/>
    </location>
</feature>
<feature type="region of interest" description="Disordered" evidence="13">
    <location>
        <begin position="164"/>
        <end position="204"/>
    </location>
</feature>
<feature type="compositionally biased region" description="Low complexity" evidence="13">
    <location>
        <begin position="276"/>
        <end position="289"/>
    </location>
</feature>
<feature type="region of interest" description="Disordered" evidence="13">
    <location>
        <begin position="271"/>
        <end position="305"/>
    </location>
</feature>
<dbReference type="SMART" id="SM00248">
    <property type="entry name" value="ANK"/>
    <property type="match status" value="10"/>
</dbReference>
<dbReference type="EMBL" id="JAGHQM010001052">
    <property type="protein sequence ID" value="KAH0556623.1"/>
    <property type="molecule type" value="Genomic_DNA"/>
</dbReference>